<feature type="region of interest" description="Disordered" evidence="1">
    <location>
        <begin position="166"/>
        <end position="191"/>
    </location>
</feature>
<name>A0A8S3WD41_PARAO</name>
<feature type="domain" description="C2H2-type" evidence="2">
    <location>
        <begin position="28"/>
        <end position="50"/>
    </location>
</feature>
<feature type="compositionally biased region" description="Basic and acidic residues" evidence="1">
    <location>
        <begin position="178"/>
        <end position="191"/>
    </location>
</feature>
<keyword evidence="4" id="KW-1185">Reference proteome</keyword>
<accession>A0A8S3WD41</accession>
<dbReference type="OrthoDB" id="7770689at2759"/>
<reference evidence="3" key="1">
    <citation type="submission" date="2021-04" db="EMBL/GenBank/DDBJ databases">
        <authorList>
            <person name="Tunstrom K."/>
        </authorList>
    </citation>
    <scope>NUCLEOTIDE SEQUENCE</scope>
</reference>
<gene>
    <name evidence="3" type="ORF">PAPOLLO_LOCUS4633</name>
</gene>
<dbReference type="InterPro" id="IPR013087">
    <property type="entry name" value="Znf_C2H2_type"/>
</dbReference>
<feature type="domain" description="C2H2-type" evidence="2">
    <location>
        <begin position="66"/>
        <end position="87"/>
    </location>
</feature>
<dbReference type="AlphaFoldDB" id="A0A8S3WD41"/>
<sequence>MFRSPREVCSRNPRENNCERTEQGGAYCCDFCYDGWDSETEVDIHRNSTHRKEMLDLLKDPNQHICRICYKSYEDYNDLIRHIKTWHLLSSEDAVRVEPCKGVDMPLIEDTQIRICIFCREICFGEQSAKDHICICLKKKCDRKKPKSITADTDELLIVLVEEEDDPKANGNSCSHENSLKRSAEDQKHCN</sequence>
<proteinExistence type="predicted"/>
<dbReference type="Proteomes" id="UP000691718">
    <property type="component" value="Unassembled WGS sequence"/>
</dbReference>
<evidence type="ECO:0000259" key="2">
    <source>
        <dbReference type="PROSITE" id="PS00028"/>
    </source>
</evidence>
<dbReference type="PROSITE" id="PS00028">
    <property type="entry name" value="ZINC_FINGER_C2H2_1"/>
    <property type="match status" value="2"/>
</dbReference>
<evidence type="ECO:0000313" key="3">
    <source>
        <dbReference type="EMBL" id="CAG4952520.1"/>
    </source>
</evidence>
<organism evidence="3 4">
    <name type="scientific">Parnassius apollo</name>
    <name type="common">Apollo butterfly</name>
    <name type="synonym">Papilio apollo</name>
    <dbReference type="NCBI Taxonomy" id="110799"/>
    <lineage>
        <taxon>Eukaryota</taxon>
        <taxon>Metazoa</taxon>
        <taxon>Ecdysozoa</taxon>
        <taxon>Arthropoda</taxon>
        <taxon>Hexapoda</taxon>
        <taxon>Insecta</taxon>
        <taxon>Pterygota</taxon>
        <taxon>Neoptera</taxon>
        <taxon>Endopterygota</taxon>
        <taxon>Lepidoptera</taxon>
        <taxon>Glossata</taxon>
        <taxon>Ditrysia</taxon>
        <taxon>Papilionoidea</taxon>
        <taxon>Papilionidae</taxon>
        <taxon>Parnassiinae</taxon>
        <taxon>Parnassini</taxon>
        <taxon>Parnassius</taxon>
        <taxon>Parnassius</taxon>
    </lineage>
</organism>
<protein>
    <submittedName>
        <fullName evidence="3">(apollo) hypothetical protein</fullName>
    </submittedName>
</protein>
<evidence type="ECO:0000256" key="1">
    <source>
        <dbReference type="SAM" id="MobiDB-lite"/>
    </source>
</evidence>
<evidence type="ECO:0000313" key="4">
    <source>
        <dbReference type="Proteomes" id="UP000691718"/>
    </source>
</evidence>
<dbReference type="EMBL" id="CAJQZP010000287">
    <property type="protein sequence ID" value="CAG4952520.1"/>
    <property type="molecule type" value="Genomic_DNA"/>
</dbReference>
<comment type="caution">
    <text evidence="3">The sequence shown here is derived from an EMBL/GenBank/DDBJ whole genome shotgun (WGS) entry which is preliminary data.</text>
</comment>